<evidence type="ECO:0008006" key="9">
    <source>
        <dbReference type="Google" id="ProtNLM"/>
    </source>
</evidence>
<comment type="caution">
    <text evidence="7">The sequence shown here is derived from an EMBL/GenBank/DDBJ whole genome shotgun (WGS) entry which is preliminary data.</text>
</comment>
<dbReference type="RefSeq" id="WP_354599691.1">
    <property type="nucleotide sequence ID" value="NZ_JBEWZI010000003.1"/>
</dbReference>
<evidence type="ECO:0000313" key="8">
    <source>
        <dbReference type="Proteomes" id="UP001549691"/>
    </source>
</evidence>
<evidence type="ECO:0000313" key="7">
    <source>
        <dbReference type="EMBL" id="MET7013227.1"/>
    </source>
</evidence>
<feature type="compositionally biased region" description="Low complexity" evidence="6">
    <location>
        <begin position="160"/>
        <end position="177"/>
    </location>
</feature>
<protein>
    <recommendedName>
        <fullName evidence="9">Outer membrane lipoprotein SlyB</fullName>
    </recommendedName>
</protein>
<evidence type="ECO:0000256" key="5">
    <source>
        <dbReference type="ARBA" id="ARBA00023288"/>
    </source>
</evidence>
<dbReference type="EMBL" id="JBEWZI010000003">
    <property type="protein sequence ID" value="MET7013227.1"/>
    <property type="molecule type" value="Genomic_DNA"/>
</dbReference>
<dbReference type="PANTHER" id="PTHR35603:SF1">
    <property type="entry name" value="OUTER MEMBRANE LIPOPROTEIN SLYB"/>
    <property type="match status" value="1"/>
</dbReference>
<dbReference type="PANTHER" id="PTHR35603">
    <property type="match status" value="1"/>
</dbReference>
<keyword evidence="4" id="KW-0564">Palmitate</keyword>
<keyword evidence="2" id="KW-0732">Signal</keyword>
<keyword evidence="3" id="KW-0472">Membrane</keyword>
<gene>
    <name evidence="7" type="ORF">ABXR19_03435</name>
</gene>
<evidence type="ECO:0000256" key="6">
    <source>
        <dbReference type="SAM" id="MobiDB-lite"/>
    </source>
</evidence>
<evidence type="ECO:0000256" key="2">
    <source>
        <dbReference type="ARBA" id="ARBA00022729"/>
    </source>
</evidence>
<keyword evidence="5" id="KW-0449">Lipoprotein</keyword>
<keyword evidence="8" id="KW-1185">Reference proteome</keyword>
<evidence type="ECO:0000256" key="3">
    <source>
        <dbReference type="ARBA" id="ARBA00023136"/>
    </source>
</evidence>
<dbReference type="Proteomes" id="UP001549691">
    <property type="component" value="Unassembled WGS sequence"/>
</dbReference>
<organism evidence="7 8">
    <name type="scientific">Uliginosibacterium flavum</name>
    <dbReference type="NCBI Taxonomy" id="1396831"/>
    <lineage>
        <taxon>Bacteria</taxon>
        <taxon>Pseudomonadati</taxon>
        <taxon>Pseudomonadota</taxon>
        <taxon>Betaproteobacteria</taxon>
        <taxon>Rhodocyclales</taxon>
        <taxon>Zoogloeaceae</taxon>
        <taxon>Uliginosibacterium</taxon>
    </lineage>
</organism>
<evidence type="ECO:0000256" key="4">
    <source>
        <dbReference type="ARBA" id="ARBA00023139"/>
    </source>
</evidence>
<reference evidence="7 8" key="1">
    <citation type="submission" date="2024-07" db="EMBL/GenBank/DDBJ databases">
        <title>Uliginosibacterium flavum JJ3220;KACC:17644.</title>
        <authorList>
            <person name="Kim M.K."/>
        </authorList>
    </citation>
    <scope>NUCLEOTIDE SEQUENCE [LARGE SCALE GENOMIC DNA]</scope>
    <source>
        <strain evidence="7 8">KACC:17644</strain>
    </source>
</reference>
<feature type="region of interest" description="Disordered" evidence="6">
    <location>
        <begin position="145"/>
        <end position="184"/>
    </location>
</feature>
<accession>A0ABV2TJM1</accession>
<comment type="subcellular location">
    <subcellularLocation>
        <location evidence="1">Cell outer membrane</location>
        <topology evidence="1">Lipid-anchor</topology>
    </subcellularLocation>
</comment>
<name>A0ABV2TJM1_9RHOO</name>
<proteinExistence type="predicted"/>
<dbReference type="InterPro" id="IPR051407">
    <property type="entry name" value="Bact_OM_lipoprot/Surf_antigen"/>
</dbReference>
<sequence>MKHSLLIACLLGSTLVNTGCTRSLAGDSYSREEAQRPISFREGTILEVRKVRLQGTDSKIGMGSGALVGGVAGSGVGSGRGAIVGAVVGAVVGGIAGAAAEEGFTREDAWELTLRMSGGETMIVVQEIGKTDKFAIGDRVRVLQSSGKTRVSPATPAPAPAVSAPAAAPAGLTSAPANNGEVRL</sequence>
<evidence type="ECO:0000256" key="1">
    <source>
        <dbReference type="ARBA" id="ARBA00004459"/>
    </source>
</evidence>